<feature type="domain" description="Arginosuccinate synthase C-terminal" evidence="13">
    <location>
        <begin position="188"/>
        <end position="411"/>
    </location>
</feature>
<evidence type="ECO:0000256" key="6">
    <source>
        <dbReference type="ARBA" id="ARBA00022598"/>
    </source>
</evidence>
<dbReference type="PANTHER" id="PTHR11587:SF2">
    <property type="entry name" value="ARGININOSUCCINATE SYNTHASE"/>
    <property type="match status" value="1"/>
</dbReference>
<dbReference type="Pfam" id="PF20979">
    <property type="entry name" value="Arginosuc_syn_C"/>
    <property type="match status" value="1"/>
</dbReference>
<comment type="similarity">
    <text evidence="11">Belongs to the argininosuccinate synthase family. Type 1 subfamily.</text>
</comment>
<evidence type="ECO:0000259" key="13">
    <source>
        <dbReference type="Pfam" id="PF20979"/>
    </source>
</evidence>
<dbReference type="CDD" id="cd01999">
    <property type="entry name" value="ASS"/>
    <property type="match status" value="1"/>
</dbReference>
<evidence type="ECO:0000256" key="8">
    <source>
        <dbReference type="ARBA" id="ARBA00022741"/>
    </source>
</evidence>
<dbReference type="AlphaFoldDB" id="A0A428QJX5"/>
<comment type="subunit">
    <text evidence="2">Homotetramer.</text>
</comment>
<dbReference type="GO" id="GO:0004055">
    <property type="term" value="F:argininosuccinate synthase activity"/>
    <property type="evidence" value="ECO:0007669"/>
    <property type="project" value="UniProtKB-EC"/>
</dbReference>
<dbReference type="SUPFAM" id="SSF69864">
    <property type="entry name" value="Argininosuccinate synthetase, C-terminal domain"/>
    <property type="match status" value="1"/>
</dbReference>
<keyword evidence="8" id="KW-0547">Nucleotide-binding</keyword>
<dbReference type="UniPathway" id="UPA00068">
    <property type="reaction ID" value="UER00113"/>
</dbReference>
<dbReference type="SUPFAM" id="SSF52402">
    <property type="entry name" value="Adenine nucleotide alpha hydrolases-like"/>
    <property type="match status" value="1"/>
</dbReference>
<dbReference type="GO" id="GO:0000053">
    <property type="term" value="P:argininosuccinate metabolic process"/>
    <property type="evidence" value="ECO:0007669"/>
    <property type="project" value="TreeGrafter"/>
</dbReference>
<protein>
    <recommendedName>
        <fullName evidence="4">Argininosuccinate synthase</fullName>
        <ecNumber evidence="3">6.3.4.5</ecNumber>
    </recommendedName>
    <alternativeName>
        <fullName evidence="10">Citrulline--aspartate ligase</fullName>
    </alternativeName>
</protein>
<dbReference type="PANTHER" id="PTHR11587">
    <property type="entry name" value="ARGININOSUCCINATE SYNTHASE"/>
    <property type="match status" value="1"/>
</dbReference>
<dbReference type="InterPro" id="IPR018223">
    <property type="entry name" value="Arginosuc_synth_CS"/>
</dbReference>
<dbReference type="InterPro" id="IPR048267">
    <property type="entry name" value="Arginosuc_syn_N"/>
</dbReference>
<evidence type="ECO:0000256" key="9">
    <source>
        <dbReference type="ARBA" id="ARBA00022840"/>
    </source>
</evidence>
<dbReference type="InterPro" id="IPR024074">
    <property type="entry name" value="AS_cat/multimer_dom_body"/>
</dbReference>
<sequence length="423" mass="47177">MAPERVCLAYSGGLDTSTILRWLVLQGYEVVCFLADCGQEEDFDAVKAKALKLGAERMIIENVQQELVDELIWPAIQCNAVYEDRYDLLGTSLARPVIARAMVKAAKAHNCTILSHGCKRPLAKPQLAVLARVTIRFELAWKTCDPSVKVLAPWRLPEFCNQFAGRADLLKFAAEQNIPVSSTPKAPWSMDDNLIHCSYEAGILEQTELEPPKDMWKRTVDPFEAPDKPTPFTVHFDGGVPVKLEVGEKVVTGSLEIFKEANEIGRVNGIGRVDIVESRFIGLKSRGCYDTPGLTILRQAHIDLEGMVLDSKVRSIRDRLSQDWSAAIYNGMYFSPERELVEHAIKFSQRQVEGKVSLVAYKGCAYVVGRSSETSNLYSADESSMDTLDMNWTPQDTTGFIAIQAIRLEKYGARKIKDGEPLI</sequence>
<dbReference type="PROSITE" id="PS00564">
    <property type="entry name" value="ARGININOSUCCIN_SYN_1"/>
    <property type="match status" value="1"/>
</dbReference>
<gene>
    <name evidence="14" type="ORF">CEP54_004112</name>
</gene>
<dbReference type="GO" id="GO:0000050">
    <property type="term" value="P:urea cycle"/>
    <property type="evidence" value="ECO:0007669"/>
    <property type="project" value="TreeGrafter"/>
</dbReference>
<keyword evidence="9" id="KW-0067">ATP-binding</keyword>
<comment type="pathway">
    <text evidence="1">Amino-acid biosynthesis; L-arginine biosynthesis; L-arginine from L-ornithine and carbamoyl phosphate: step 2/3.</text>
</comment>
<dbReference type="Proteomes" id="UP000288168">
    <property type="component" value="Unassembled WGS sequence"/>
</dbReference>
<dbReference type="FunFam" id="3.40.50.620:FF:000019">
    <property type="entry name" value="Argininosuccinate synthase"/>
    <property type="match status" value="1"/>
</dbReference>
<dbReference type="EC" id="6.3.4.5" evidence="3"/>
<evidence type="ECO:0000256" key="1">
    <source>
        <dbReference type="ARBA" id="ARBA00004967"/>
    </source>
</evidence>
<keyword evidence="6" id="KW-0436">Ligase</keyword>
<dbReference type="OrthoDB" id="1688907at2759"/>
<proteinExistence type="inferred from homology"/>
<dbReference type="NCBIfam" id="NF001770">
    <property type="entry name" value="PRK00509.1"/>
    <property type="match status" value="1"/>
</dbReference>
<keyword evidence="7" id="KW-0028">Amino-acid biosynthesis</keyword>
<dbReference type="EMBL" id="NKCI01000028">
    <property type="protein sequence ID" value="RSL65620.1"/>
    <property type="molecule type" value="Genomic_DNA"/>
</dbReference>
<keyword evidence="15" id="KW-1185">Reference proteome</keyword>
<reference evidence="14 15" key="1">
    <citation type="submission" date="2017-06" db="EMBL/GenBank/DDBJ databases">
        <title>Comparative genomic analysis of Ambrosia Fusariam Clade fungi.</title>
        <authorList>
            <person name="Stajich J.E."/>
            <person name="Carrillo J."/>
            <person name="Kijimoto T."/>
            <person name="Eskalen A."/>
            <person name="O'Donnell K."/>
            <person name="Kasson M."/>
        </authorList>
    </citation>
    <scope>NUCLEOTIDE SEQUENCE [LARGE SCALE GENOMIC DNA]</scope>
    <source>
        <strain evidence="14 15">NRRL62584</strain>
    </source>
</reference>
<dbReference type="GO" id="GO:0006526">
    <property type="term" value="P:L-arginine biosynthetic process"/>
    <property type="evidence" value="ECO:0007669"/>
    <property type="project" value="UniProtKB-UniPathway"/>
</dbReference>
<evidence type="ECO:0000313" key="15">
    <source>
        <dbReference type="Proteomes" id="UP000288168"/>
    </source>
</evidence>
<evidence type="ECO:0000256" key="7">
    <source>
        <dbReference type="ARBA" id="ARBA00022605"/>
    </source>
</evidence>
<evidence type="ECO:0000256" key="10">
    <source>
        <dbReference type="ARBA" id="ARBA00029916"/>
    </source>
</evidence>
<feature type="domain" description="Arginosuccinate synthase-like N-terminal" evidence="12">
    <location>
        <begin position="5"/>
        <end position="179"/>
    </location>
</feature>
<evidence type="ECO:0000313" key="14">
    <source>
        <dbReference type="EMBL" id="RSL65620.1"/>
    </source>
</evidence>
<dbReference type="GO" id="GO:0005737">
    <property type="term" value="C:cytoplasm"/>
    <property type="evidence" value="ECO:0007669"/>
    <property type="project" value="TreeGrafter"/>
</dbReference>
<organism evidence="14 15">
    <name type="scientific">Fusarium duplospermum</name>
    <dbReference type="NCBI Taxonomy" id="1325734"/>
    <lineage>
        <taxon>Eukaryota</taxon>
        <taxon>Fungi</taxon>
        <taxon>Dikarya</taxon>
        <taxon>Ascomycota</taxon>
        <taxon>Pezizomycotina</taxon>
        <taxon>Sordariomycetes</taxon>
        <taxon>Hypocreomycetidae</taxon>
        <taxon>Hypocreales</taxon>
        <taxon>Nectriaceae</taxon>
        <taxon>Fusarium</taxon>
        <taxon>Fusarium solani species complex</taxon>
    </lineage>
</organism>
<evidence type="ECO:0000256" key="5">
    <source>
        <dbReference type="ARBA" id="ARBA00022571"/>
    </source>
</evidence>
<evidence type="ECO:0000256" key="11">
    <source>
        <dbReference type="ARBA" id="ARBA00060987"/>
    </source>
</evidence>
<evidence type="ECO:0000256" key="2">
    <source>
        <dbReference type="ARBA" id="ARBA00011881"/>
    </source>
</evidence>
<dbReference type="InterPro" id="IPR048268">
    <property type="entry name" value="Arginosuc_syn_C"/>
</dbReference>
<evidence type="ECO:0000256" key="3">
    <source>
        <dbReference type="ARBA" id="ARBA00012286"/>
    </source>
</evidence>
<dbReference type="FunFam" id="3.90.1260.10:FF:000003">
    <property type="entry name" value="Argininosuccinate synthase"/>
    <property type="match status" value="1"/>
</dbReference>
<accession>A0A428QJX5</accession>
<dbReference type="NCBIfam" id="TIGR00032">
    <property type="entry name" value="argG"/>
    <property type="match status" value="1"/>
</dbReference>
<keyword evidence="5" id="KW-0055">Arginine biosynthesis</keyword>
<comment type="caution">
    <text evidence="14">The sequence shown here is derived from an EMBL/GenBank/DDBJ whole genome shotgun (WGS) entry which is preliminary data.</text>
</comment>
<dbReference type="InterPro" id="IPR001518">
    <property type="entry name" value="Arginosuc_synth"/>
</dbReference>
<dbReference type="Gene3D" id="3.40.50.620">
    <property type="entry name" value="HUPs"/>
    <property type="match status" value="1"/>
</dbReference>
<dbReference type="STRING" id="1325734.A0A428QJX5"/>
<evidence type="ECO:0000256" key="4">
    <source>
        <dbReference type="ARBA" id="ARBA00014810"/>
    </source>
</evidence>
<dbReference type="InterPro" id="IPR023434">
    <property type="entry name" value="Arginosuc_synth_type_1_subfam"/>
</dbReference>
<dbReference type="InterPro" id="IPR014729">
    <property type="entry name" value="Rossmann-like_a/b/a_fold"/>
</dbReference>
<dbReference type="Gene3D" id="3.90.1260.10">
    <property type="entry name" value="Argininosuccinate synthetase, chain A, domain 2"/>
    <property type="match status" value="1"/>
</dbReference>
<dbReference type="GO" id="GO:0005524">
    <property type="term" value="F:ATP binding"/>
    <property type="evidence" value="ECO:0007669"/>
    <property type="project" value="UniProtKB-KW"/>
</dbReference>
<dbReference type="Pfam" id="PF00764">
    <property type="entry name" value="Arginosuc_synth"/>
    <property type="match status" value="1"/>
</dbReference>
<name>A0A428QJX5_9HYPO</name>
<evidence type="ECO:0000259" key="12">
    <source>
        <dbReference type="Pfam" id="PF00764"/>
    </source>
</evidence>